<dbReference type="RefSeq" id="WP_235057745.1">
    <property type="nucleotide sequence ID" value="NZ_JAKFHA010000041.1"/>
</dbReference>
<evidence type="ECO:0000256" key="1">
    <source>
        <dbReference type="SAM" id="SignalP"/>
    </source>
</evidence>
<dbReference type="Proteomes" id="UP001165378">
    <property type="component" value="Unassembled WGS sequence"/>
</dbReference>
<organism evidence="2 3">
    <name type="scientific">Yinghuangia soli</name>
    <dbReference type="NCBI Taxonomy" id="2908204"/>
    <lineage>
        <taxon>Bacteria</taxon>
        <taxon>Bacillati</taxon>
        <taxon>Actinomycetota</taxon>
        <taxon>Actinomycetes</taxon>
        <taxon>Kitasatosporales</taxon>
        <taxon>Streptomycetaceae</taxon>
        <taxon>Yinghuangia</taxon>
    </lineage>
</organism>
<dbReference type="EMBL" id="JAKFHA010000041">
    <property type="protein sequence ID" value="MCF2532975.1"/>
    <property type="molecule type" value="Genomic_DNA"/>
</dbReference>
<dbReference type="InterPro" id="IPR006311">
    <property type="entry name" value="TAT_signal"/>
</dbReference>
<accession>A0AA41Q7E0</accession>
<comment type="caution">
    <text evidence="2">The sequence shown here is derived from an EMBL/GenBank/DDBJ whole genome shotgun (WGS) entry which is preliminary data.</text>
</comment>
<dbReference type="AlphaFoldDB" id="A0AA41Q7E0"/>
<proteinExistence type="predicted"/>
<feature type="chain" id="PRO_5041261048" evidence="1">
    <location>
        <begin position="32"/>
        <end position="276"/>
    </location>
</feature>
<sequence>MAIPSRAWLAGATAAALTAGLAGFSAPPAAAAPTATIGEVCPLPHVERREPPGYEAVIDLFGNAFAGCSVVVNTSKSVLRVSVSAPNTVSLAADPAKPLDPTAWATEIAAGALVNWSNTQVLVPVGGSAAIRHLDAGPATVSVADRLTQWQTRFATWISARILAKVPLSDRMIAYVNLHANIGQCSASATALWERLGAAEHPDAMQEVADRLGAAGETYQTCKPIRTALDPPPAPHAPKASGWLDDVVSKIKSTALGWADELRKLVKLNPAALNPQ</sequence>
<feature type="signal peptide" evidence="1">
    <location>
        <begin position="1"/>
        <end position="31"/>
    </location>
</feature>
<keyword evidence="3" id="KW-1185">Reference proteome</keyword>
<reference evidence="2" key="1">
    <citation type="submission" date="2022-01" db="EMBL/GenBank/DDBJ databases">
        <title>Genome-Based Taxonomic Classification of the Phylum Actinobacteria.</title>
        <authorList>
            <person name="Gao Y."/>
        </authorList>
    </citation>
    <scope>NUCLEOTIDE SEQUENCE</scope>
    <source>
        <strain evidence="2">KLBMP 8922</strain>
    </source>
</reference>
<gene>
    <name evidence="2" type="ORF">LZ495_37980</name>
</gene>
<evidence type="ECO:0000313" key="3">
    <source>
        <dbReference type="Proteomes" id="UP001165378"/>
    </source>
</evidence>
<keyword evidence="1" id="KW-0732">Signal</keyword>
<name>A0AA41Q7E0_9ACTN</name>
<dbReference type="PROSITE" id="PS51318">
    <property type="entry name" value="TAT"/>
    <property type="match status" value="1"/>
</dbReference>
<evidence type="ECO:0000313" key="2">
    <source>
        <dbReference type="EMBL" id="MCF2532975.1"/>
    </source>
</evidence>
<protein>
    <submittedName>
        <fullName evidence="2">Uncharacterized protein</fullName>
    </submittedName>
</protein>